<keyword evidence="6" id="KW-1185">Reference proteome</keyword>
<reference evidence="6" key="1">
    <citation type="submission" date="2012-12" db="EMBL/GenBank/DDBJ databases">
        <authorList>
            <person name="Hellsten U."/>
            <person name="Grimwood J."/>
            <person name="Chapman J.A."/>
            <person name="Shapiro H."/>
            <person name="Aerts A."/>
            <person name="Otillar R.P."/>
            <person name="Terry A.Y."/>
            <person name="Boore J.L."/>
            <person name="Simakov O."/>
            <person name="Marletaz F."/>
            <person name="Cho S.-J."/>
            <person name="Edsinger-Gonzales E."/>
            <person name="Havlak P."/>
            <person name="Kuo D.-H."/>
            <person name="Larsson T."/>
            <person name="Lv J."/>
            <person name="Arendt D."/>
            <person name="Savage R."/>
            <person name="Osoegawa K."/>
            <person name="de Jong P."/>
            <person name="Lindberg D.R."/>
            <person name="Seaver E.C."/>
            <person name="Weisblat D.A."/>
            <person name="Putnam N.H."/>
            <person name="Grigoriev I.V."/>
            <person name="Rokhsar D.S."/>
        </authorList>
    </citation>
    <scope>NUCLEOTIDE SEQUENCE</scope>
    <source>
        <strain evidence="6">I ESC-2004</strain>
    </source>
</reference>
<dbReference type="PROSITE" id="PS50026">
    <property type="entry name" value="EGF_3"/>
    <property type="match status" value="1"/>
</dbReference>
<organism evidence="4">
    <name type="scientific">Capitella teleta</name>
    <name type="common">Polychaete worm</name>
    <dbReference type="NCBI Taxonomy" id="283909"/>
    <lineage>
        <taxon>Eukaryota</taxon>
        <taxon>Metazoa</taxon>
        <taxon>Spiralia</taxon>
        <taxon>Lophotrochozoa</taxon>
        <taxon>Annelida</taxon>
        <taxon>Polychaeta</taxon>
        <taxon>Sedentaria</taxon>
        <taxon>Scolecida</taxon>
        <taxon>Capitellidae</taxon>
        <taxon>Capitella</taxon>
    </lineage>
</organism>
<dbReference type="EnsemblMetazoa" id="CapteT229169">
    <property type="protein sequence ID" value="CapteP229169"/>
    <property type="gene ID" value="CapteG229169"/>
</dbReference>
<evidence type="ECO:0000256" key="1">
    <source>
        <dbReference type="PROSITE-ProRule" id="PRU00076"/>
    </source>
</evidence>
<evidence type="ECO:0000256" key="2">
    <source>
        <dbReference type="SAM" id="Phobius"/>
    </source>
</evidence>
<evidence type="ECO:0000259" key="3">
    <source>
        <dbReference type="PROSITE" id="PS50026"/>
    </source>
</evidence>
<feature type="disulfide bond" evidence="1">
    <location>
        <begin position="11"/>
        <end position="20"/>
    </location>
</feature>
<comment type="caution">
    <text evidence="1">Lacks conserved residue(s) required for the propagation of feature annotation.</text>
</comment>
<keyword evidence="2" id="KW-0472">Membrane</keyword>
<keyword evidence="2" id="KW-0812">Transmembrane</keyword>
<name>R7V248_CAPTE</name>
<reference evidence="5" key="3">
    <citation type="submission" date="2015-06" db="UniProtKB">
        <authorList>
            <consortium name="EnsemblMetazoa"/>
        </authorList>
    </citation>
    <scope>IDENTIFICATION</scope>
</reference>
<proteinExistence type="predicted"/>
<reference evidence="4 6" key="2">
    <citation type="journal article" date="2013" name="Nature">
        <title>Insights into bilaterian evolution from three spiralian genomes.</title>
        <authorList>
            <person name="Simakov O."/>
            <person name="Marletaz F."/>
            <person name="Cho S.J."/>
            <person name="Edsinger-Gonzales E."/>
            <person name="Havlak P."/>
            <person name="Hellsten U."/>
            <person name="Kuo D.H."/>
            <person name="Larsson T."/>
            <person name="Lv J."/>
            <person name="Arendt D."/>
            <person name="Savage R."/>
            <person name="Osoegawa K."/>
            <person name="de Jong P."/>
            <person name="Grimwood J."/>
            <person name="Chapman J.A."/>
            <person name="Shapiro H."/>
            <person name="Aerts A."/>
            <person name="Otillar R.P."/>
            <person name="Terry A.Y."/>
            <person name="Boore J.L."/>
            <person name="Grigoriev I.V."/>
            <person name="Lindberg D.R."/>
            <person name="Seaver E.C."/>
            <person name="Weisblat D.A."/>
            <person name="Putnam N.H."/>
            <person name="Rokhsar D.S."/>
        </authorList>
    </citation>
    <scope>NUCLEOTIDE SEQUENCE</scope>
    <source>
        <strain evidence="4 6">I ESC-2004</strain>
    </source>
</reference>
<sequence length="110" mass="11921">MTLPHIPVCICPPEFSGELCEHMPVSHNMWAYVIGIPVVMVSVVLIFVAAAVVYYFRTTWKGRGEAYDPAPTSALRTMVAAGGNNSRATGAHRVSYVEDRANILAAEELG</sequence>
<evidence type="ECO:0000313" key="4">
    <source>
        <dbReference type="EMBL" id="ELU09761.1"/>
    </source>
</evidence>
<dbReference type="EMBL" id="AMQN01020987">
    <property type="status" value="NOT_ANNOTATED_CDS"/>
    <property type="molecule type" value="Genomic_DNA"/>
</dbReference>
<dbReference type="PROSITE" id="PS00022">
    <property type="entry name" value="EGF_1"/>
    <property type="match status" value="1"/>
</dbReference>
<accession>R7V248</accession>
<keyword evidence="2" id="KW-1133">Transmembrane helix</keyword>
<dbReference type="AlphaFoldDB" id="R7V248"/>
<feature type="transmembrane region" description="Helical" evidence="2">
    <location>
        <begin position="29"/>
        <end position="56"/>
    </location>
</feature>
<keyword evidence="1" id="KW-0245">EGF-like domain</keyword>
<feature type="domain" description="EGF-like" evidence="3">
    <location>
        <begin position="1"/>
        <end position="21"/>
    </location>
</feature>
<keyword evidence="1" id="KW-1015">Disulfide bond</keyword>
<dbReference type="EMBL" id="KB297980">
    <property type="protein sequence ID" value="ELU09761.1"/>
    <property type="molecule type" value="Genomic_DNA"/>
</dbReference>
<protein>
    <recommendedName>
        <fullName evidence="3">EGF-like domain-containing protein</fullName>
    </recommendedName>
</protein>
<evidence type="ECO:0000313" key="6">
    <source>
        <dbReference type="Proteomes" id="UP000014760"/>
    </source>
</evidence>
<gene>
    <name evidence="4" type="ORF">CAPTEDRAFT_229169</name>
</gene>
<dbReference type="InterPro" id="IPR000742">
    <property type="entry name" value="EGF"/>
</dbReference>
<dbReference type="Proteomes" id="UP000014760">
    <property type="component" value="Unassembled WGS sequence"/>
</dbReference>
<dbReference type="HOGENOM" id="CLU_2173373_0_0_1"/>
<evidence type="ECO:0000313" key="5">
    <source>
        <dbReference type="EnsemblMetazoa" id="CapteP229169"/>
    </source>
</evidence>